<gene>
    <name evidence="2" type="ORF">TNCT_332121</name>
</gene>
<evidence type="ECO:0000256" key="1">
    <source>
        <dbReference type="SAM" id="MobiDB-lite"/>
    </source>
</evidence>
<organism evidence="2 3">
    <name type="scientific">Trichonephila clavata</name>
    <name type="common">Joro spider</name>
    <name type="synonym">Nephila clavata</name>
    <dbReference type="NCBI Taxonomy" id="2740835"/>
    <lineage>
        <taxon>Eukaryota</taxon>
        <taxon>Metazoa</taxon>
        <taxon>Ecdysozoa</taxon>
        <taxon>Arthropoda</taxon>
        <taxon>Chelicerata</taxon>
        <taxon>Arachnida</taxon>
        <taxon>Araneae</taxon>
        <taxon>Araneomorphae</taxon>
        <taxon>Entelegynae</taxon>
        <taxon>Araneoidea</taxon>
        <taxon>Nephilidae</taxon>
        <taxon>Trichonephila</taxon>
    </lineage>
</organism>
<dbReference type="Proteomes" id="UP000887116">
    <property type="component" value="Unassembled WGS sequence"/>
</dbReference>
<keyword evidence="3" id="KW-1185">Reference proteome</keyword>
<accession>A0A8X6FQN1</accession>
<evidence type="ECO:0000313" key="2">
    <source>
        <dbReference type="EMBL" id="GFQ85094.1"/>
    </source>
</evidence>
<name>A0A8X6FQN1_TRICU</name>
<dbReference type="AlphaFoldDB" id="A0A8X6FQN1"/>
<feature type="region of interest" description="Disordered" evidence="1">
    <location>
        <begin position="1"/>
        <end position="36"/>
    </location>
</feature>
<feature type="compositionally biased region" description="Polar residues" evidence="1">
    <location>
        <begin position="27"/>
        <end position="36"/>
    </location>
</feature>
<reference evidence="2" key="1">
    <citation type="submission" date="2020-07" db="EMBL/GenBank/DDBJ databases">
        <title>Multicomponent nature underlies the extraordinary mechanical properties of spider dragline silk.</title>
        <authorList>
            <person name="Kono N."/>
            <person name="Nakamura H."/>
            <person name="Mori M."/>
            <person name="Yoshida Y."/>
            <person name="Ohtoshi R."/>
            <person name="Malay A.D."/>
            <person name="Moran D.A.P."/>
            <person name="Tomita M."/>
            <person name="Numata K."/>
            <person name="Arakawa K."/>
        </authorList>
    </citation>
    <scope>NUCLEOTIDE SEQUENCE</scope>
</reference>
<proteinExistence type="predicted"/>
<protein>
    <submittedName>
        <fullName evidence="2">Uncharacterized protein</fullName>
    </submittedName>
</protein>
<feature type="compositionally biased region" description="Basic and acidic residues" evidence="1">
    <location>
        <begin position="1"/>
        <end position="26"/>
    </location>
</feature>
<comment type="caution">
    <text evidence="2">The sequence shown here is derived from an EMBL/GenBank/DDBJ whole genome shotgun (WGS) entry which is preliminary data.</text>
</comment>
<evidence type="ECO:0000313" key="3">
    <source>
        <dbReference type="Proteomes" id="UP000887116"/>
    </source>
</evidence>
<sequence length="125" mass="14429">MQVHESVKKPSSRGERQLERVEEKRGSSQQDKLNNITHPIRIKKKIKIYKSVTDVLSAGKGDLEGGRKLPFKPFRLIHCKEDQGKGRHYFYLQSNTSGLGDPPLENNSTHFVQELFKLEKRKRAT</sequence>
<dbReference type="EMBL" id="BMAO01032845">
    <property type="protein sequence ID" value="GFQ85094.1"/>
    <property type="molecule type" value="Genomic_DNA"/>
</dbReference>